<dbReference type="OMA" id="NEAKAFR"/>
<feature type="domain" description="Myb/SANT-like" evidence="2">
    <location>
        <begin position="23"/>
        <end position="110"/>
    </location>
</feature>
<dbReference type="EMBL" id="GL377305">
    <property type="protein sequence ID" value="EFI98182.1"/>
    <property type="molecule type" value="Genomic_DNA"/>
</dbReference>
<feature type="region of interest" description="Disordered" evidence="1">
    <location>
        <begin position="159"/>
        <end position="217"/>
    </location>
</feature>
<feature type="compositionally biased region" description="Polar residues" evidence="1">
    <location>
        <begin position="159"/>
        <end position="170"/>
    </location>
</feature>
<name>D8Q2T7_SCHCM</name>
<dbReference type="VEuPathDB" id="FungiDB:SCHCODRAFT_02676682"/>
<organism evidence="4">
    <name type="scientific">Schizophyllum commune (strain H4-8 / FGSC 9210)</name>
    <name type="common">Split gill fungus</name>
    <dbReference type="NCBI Taxonomy" id="578458"/>
    <lineage>
        <taxon>Eukaryota</taxon>
        <taxon>Fungi</taxon>
        <taxon>Dikarya</taxon>
        <taxon>Basidiomycota</taxon>
        <taxon>Agaricomycotina</taxon>
        <taxon>Agaricomycetes</taxon>
        <taxon>Agaricomycetidae</taxon>
        <taxon>Agaricales</taxon>
        <taxon>Schizophyllaceae</taxon>
        <taxon>Schizophyllum</taxon>
    </lineage>
</organism>
<dbReference type="InParanoid" id="D8Q2T7"/>
<dbReference type="Pfam" id="PF12776">
    <property type="entry name" value="Myb_DNA-bind_3"/>
    <property type="match status" value="1"/>
</dbReference>
<sequence length="320" mass="35421">MPPRQSVTAPSAPPPDVPPAKTAEAILKDTLKKCLQDGLGTDSNFKKQHYARAALALQAAGFNFSPEQVKTRWMRYKRDYNFVKELRKESGFGWDEETKMVVAEEAVWDALMFTPDKKKTKKHKDYNYWKKHAFPDYDDIAQLVGDAGATGGCAFSSVSGTAAAPTTEQDAPQPGDEEEEIAEDDEDALDLSLIDPQLLQRAGSPPPSVSSKRVRTGDQISQLFGRVDITLDKIADSFVSPPAAPSTPPASSSSAISPLRRLCWKKTRDEGLSPHSLGRSRRVFRDDVKVKEYLGFDDDDEQDRMARSAWLADEINAADR</sequence>
<reference evidence="3 4" key="1">
    <citation type="journal article" date="2010" name="Nat. Biotechnol.">
        <title>Genome sequence of the model mushroom Schizophyllum commune.</title>
        <authorList>
            <person name="Ohm R.A."/>
            <person name="de Jong J.F."/>
            <person name="Lugones L.G."/>
            <person name="Aerts A."/>
            <person name="Kothe E."/>
            <person name="Stajich J.E."/>
            <person name="de Vries R.P."/>
            <person name="Record E."/>
            <person name="Levasseur A."/>
            <person name="Baker S.E."/>
            <person name="Bartholomew K.A."/>
            <person name="Coutinho P.M."/>
            <person name="Erdmann S."/>
            <person name="Fowler T.J."/>
            <person name="Gathman A.C."/>
            <person name="Lombard V."/>
            <person name="Henrissat B."/>
            <person name="Knabe N."/>
            <person name="Kuees U."/>
            <person name="Lilly W.W."/>
            <person name="Lindquist E."/>
            <person name="Lucas S."/>
            <person name="Magnuson J.K."/>
            <person name="Piumi F."/>
            <person name="Raudaskoski M."/>
            <person name="Salamov A."/>
            <person name="Schmutz J."/>
            <person name="Schwarze F.W.M.R."/>
            <person name="vanKuyk P.A."/>
            <person name="Horton J.S."/>
            <person name="Grigoriev I.V."/>
            <person name="Woesten H.A.B."/>
        </authorList>
    </citation>
    <scope>NUCLEOTIDE SEQUENCE [LARGE SCALE GENOMIC DNA]</scope>
    <source>
        <strain evidence="4">H4-8 / FGSC 9210</strain>
    </source>
</reference>
<feature type="compositionally biased region" description="Acidic residues" evidence="1">
    <location>
        <begin position="175"/>
        <end position="189"/>
    </location>
</feature>
<keyword evidence="4" id="KW-1185">Reference proteome</keyword>
<dbReference type="eggNOG" id="ENOG502S0Q6">
    <property type="taxonomic scope" value="Eukaryota"/>
</dbReference>
<accession>D8Q2T7</accession>
<feature type="compositionally biased region" description="Low complexity" evidence="1">
    <location>
        <begin position="249"/>
        <end position="258"/>
    </location>
</feature>
<feature type="region of interest" description="Disordered" evidence="1">
    <location>
        <begin position="238"/>
        <end position="258"/>
    </location>
</feature>
<dbReference type="PANTHER" id="PTHR46929">
    <property type="entry name" value="EXPRESSED PROTEIN"/>
    <property type="match status" value="1"/>
</dbReference>
<evidence type="ECO:0000256" key="1">
    <source>
        <dbReference type="SAM" id="MobiDB-lite"/>
    </source>
</evidence>
<dbReference type="Proteomes" id="UP000007431">
    <property type="component" value="Unassembled WGS sequence"/>
</dbReference>
<dbReference type="InterPro" id="IPR024752">
    <property type="entry name" value="Myb/SANT-like_dom"/>
</dbReference>
<feature type="region of interest" description="Disordered" evidence="1">
    <location>
        <begin position="1"/>
        <end position="20"/>
    </location>
</feature>
<gene>
    <name evidence="3" type="ORF">SCHCODRAFT_233885</name>
</gene>
<dbReference type="PANTHER" id="PTHR46929:SF3">
    <property type="entry name" value="MYB_SANT-LIKE DOMAIN-CONTAINING PROTEIN"/>
    <property type="match status" value="1"/>
</dbReference>
<evidence type="ECO:0000259" key="2">
    <source>
        <dbReference type="Pfam" id="PF12776"/>
    </source>
</evidence>
<proteinExistence type="predicted"/>
<evidence type="ECO:0000313" key="3">
    <source>
        <dbReference type="EMBL" id="EFI98182.1"/>
    </source>
</evidence>
<feature type="compositionally biased region" description="Low complexity" evidence="1">
    <location>
        <begin position="1"/>
        <end position="10"/>
    </location>
</feature>
<protein>
    <recommendedName>
        <fullName evidence="2">Myb/SANT-like domain-containing protein</fullName>
    </recommendedName>
</protein>
<dbReference type="HOGENOM" id="CLU_075378_0_0_1"/>
<dbReference type="AlphaFoldDB" id="D8Q2T7"/>
<evidence type="ECO:0000313" key="4">
    <source>
        <dbReference type="Proteomes" id="UP000007431"/>
    </source>
</evidence>